<protein>
    <submittedName>
        <fullName evidence="1">YkgJ family cysteine cluster protein</fullName>
    </submittedName>
</protein>
<reference evidence="1 2" key="1">
    <citation type="journal article" date="2014" name="Genome Announc.">
        <title>Draft genome sequences of eight enterohepatic helicobacter species isolated from both laboratory and wild rodents.</title>
        <authorList>
            <person name="Sheh A."/>
            <person name="Shen Z."/>
            <person name="Fox J.G."/>
        </authorList>
    </citation>
    <scope>NUCLEOTIDE SEQUENCE [LARGE SCALE GENOMIC DNA]</scope>
    <source>
        <strain evidence="1 2">MIT 01-6451</strain>
    </source>
</reference>
<dbReference type="OrthoDB" id="71604at2"/>
<keyword evidence="2" id="KW-1185">Reference proteome</keyword>
<comment type="caution">
    <text evidence="1">The sequence shown here is derived from an EMBL/GenBank/DDBJ whole genome shotgun (WGS) entry which is preliminary data.</text>
</comment>
<dbReference type="Pfam" id="PF03692">
    <property type="entry name" value="CxxCxxCC"/>
    <property type="match status" value="1"/>
</dbReference>
<gene>
    <name evidence="1" type="ORF">LS65_001445</name>
</gene>
<dbReference type="RefSeq" id="WP_034361339.1">
    <property type="nucleotide sequence ID" value="NZ_CAJUDB010000012.1"/>
</dbReference>
<dbReference type="InterPro" id="IPR005358">
    <property type="entry name" value="Puta_zinc/iron-chelating_dom"/>
</dbReference>
<evidence type="ECO:0000313" key="2">
    <source>
        <dbReference type="Proteomes" id="UP000029707"/>
    </source>
</evidence>
<dbReference type="STRING" id="425400.LS65_03610"/>
<dbReference type="EMBL" id="JRMQ02000001">
    <property type="protein sequence ID" value="TLE03458.1"/>
    <property type="molecule type" value="Genomic_DNA"/>
</dbReference>
<proteinExistence type="predicted"/>
<name>A0A4U8TWG6_9HELI</name>
<evidence type="ECO:0000313" key="1">
    <source>
        <dbReference type="EMBL" id="TLE03458.1"/>
    </source>
</evidence>
<accession>A0A4U8TWG6</accession>
<dbReference type="AlphaFoldDB" id="A0A4U8TWG6"/>
<organism evidence="1 2">
    <name type="scientific">Helicobacter japonicus</name>
    <dbReference type="NCBI Taxonomy" id="425400"/>
    <lineage>
        <taxon>Bacteria</taxon>
        <taxon>Pseudomonadati</taxon>
        <taxon>Campylobacterota</taxon>
        <taxon>Epsilonproteobacteria</taxon>
        <taxon>Campylobacterales</taxon>
        <taxon>Helicobacteraceae</taxon>
        <taxon>Helicobacter</taxon>
    </lineage>
</organism>
<sequence>MITNSFPCTNCGVCCKNIGGIKELKSFDLGNGICKYLDIQNNLCRIYQNRPDICRVDVMFERVYFKHCTKEAFYKINMQSCKILQEKERID</sequence>
<dbReference type="Proteomes" id="UP000029707">
    <property type="component" value="Unassembled WGS sequence"/>
</dbReference>